<dbReference type="Pfam" id="PF05235">
    <property type="entry name" value="CHAD"/>
    <property type="match status" value="1"/>
</dbReference>
<dbReference type="Gene3D" id="1.40.20.10">
    <property type="entry name" value="CHAD domain"/>
    <property type="match status" value="1"/>
</dbReference>
<dbReference type="EMBL" id="SDMR01000002">
    <property type="protein sequence ID" value="TBT95831.1"/>
    <property type="molecule type" value="Genomic_DNA"/>
</dbReference>
<evidence type="ECO:0000259" key="2">
    <source>
        <dbReference type="PROSITE" id="PS51707"/>
    </source>
</evidence>
<keyword evidence="5" id="KW-1185">Reference proteome</keyword>
<reference evidence="4 5" key="1">
    <citation type="submission" date="2019-01" db="EMBL/GenBank/DDBJ databases">
        <title>Lactibacter flavus gen. nov., sp. nov., a novel bacterium of the family Propionibacteriaceae isolated from raw milk and dairy products.</title>
        <authorList>
            <person name="Huptas C."/>
            <person name="Wenning M."/>
            <person name="Breitenwieser F."/>
            <person name="Doll E."/>
            <person name="Von Neubeck M."/>
            <person name="Busse H.-J."/>
            <person name="Scherer S."/>
        </authorList>
    </citation>
    <scope>NUCLEOTIDE SEQUENCE [LARGE SCALE GENOMIC DNA]</scope>
    <source>
        <strain evidence="4 5">DSM 22130</strain>
    </source>
</reference>
<comment type="caution">
    <text evidence="4">The sequence shown here is derived from an EMBL/GenBank/DDBJ whole genome shotgun (WGS) entry which is preliminary data.</text>
</comment>
<dbReference type="Gene3D" id="2.40.320.10">
    <property type="entry name" value="Hypothetical Protein Pfu-838710-001"/>
    <property type="match status" value="1"/>
</dbReference>
<dbReference type="PROSITE" id="PS51707">
    <property type="entry name" value="CYTH"/>
    <property type="match status" value="1"/>
</dbReference>
<sequence>MGGVAENEVERKFSVPVGGDLVPPRSLGEWAAPKQFDLDAEYFDTPTLALTRAGWSLRRRTGGGDEGWHLKSPRSGDARVERRVPLAGSVPPASLRREVGHLLDDEPLIPVARLITVREEHDLLRAGGGVRAHLCHDRVRAEVGDRSSAWSEVEVELAPDEPRTTLDAVAAALAASGCGPAEHSSKVARALALRTPPAPTTVTSPANVVVAGYLARQVGSLQAYDEGVRADAPDAVHKSRVAARRLRSVLRVFVPVFDPSVARPLAEELRWYGLVAGASRDLEVLAEHVAATLADLAGAVDQGGVDQVLRHLAEKHFAAHGALVAALETDRYAALQRSLADFVAAPPLSGRRRKPTHDVVAVCLAKAIGRVRRRADAAQSRPNDLAPWHEVRKAAKAVRYACEALAEAYGPEATASAKRWEAVTEALGDAQDTVVASEALTELAGRDPGPGLALLVEQQVTKRTAALDQGRAALVEALDDPLAWLKQEASAGDVGEDSSDDGRQRLGVHLDL</sequence>
<dbReference type="InterPro" id="IPR038186">
    <property type="entry name" value="CHAD_dom_sf"/>
</dbReference>
<dbReference type="OrthoDB" id="9777271at2"/>
<feature type="compositionally biased region" description="Basic and acidic residues" evidence="1">
    <location>
        <begin position="500"/>
        <end position="512"/>
    </location>
</feature>
<dbReference type="InterPro" id="IPR033469">
    <property type="entry name" value="CYTH-like_dom_sf"/>
</dbReference>
<feature type="domain" description="CYTH" evidence="2">
    <location>
        <begin position="6"/>
        <end position="197"/>
    </location>
</feature>
<dbReference type="SMART" id="SM00880">
    <property type="entry name" value="CHAD"/>
    <property type="match status" value="1"/>
</dbReference>
<dbReference type="SMART" id="SM01118">
    <property type="entry name" value="CYTH"/>
    <property type="match status" value="1"/>
</dbReference>
<evidence type="ECO:0000313" key="5">
    <source>
        <dbReference type="Proteomes" id="UP000291933"/>
    </source>
</evidence>
<dbReference type="SUPFAM" id="SSF55154">
    <property type="entry name" value="CYTH-like phosphatases"/>
    <property type="match status" value="1"/>
</dbReference>
<dbReference type="PANTHER" id="PTHR39339">
    <property type="entry name" value="SLR1444 PROTEIN"/>
    <property type="match status" value="1"/>
</dbReference>
<dbReference type="AlphaFoldDB" id="A0A4V2JTC6"/>
<dbReference type="Pfam" id="PF01928">
    <property type="entry name" value="CYTH"/>
    <property type="match status" value="1"/>
</dbReference>
<name>A0A4V2JTC6_PROTD</name>
<feature type="domain" description="CHAD" evidence="3">
    <location>
        <begin position="203"/>
        <end position="490"/>
    </location>
</feature>
<dbReference type="PANTHER" id="PTHR39339:SF1">
    <property type="entry name" value="CHAD DOMAIN-CONTAINING PROTEIN"/>
    <property type="match status" value="1"/>
</dbReference>
<dbReference type="Proteomes" id="UP000291933">
    <property type="component" value="Unassembled WGS sequence"/>
</dbReference>
<dbReference type="PROSITE" id="PS51708">
    <property type="entry name" value="CHAD"/>
    <property type="match status" value="1"/>
</dbReference>
<dbReference type="RefSeq" id="WP_131170946.1">
    <property type="nucleotide sequence ID" value="NZ_FXTL01000002.1"/>
</dbReference>
<evidence type="ECO:0000256" key="1">
    <source>
        <dbReference type="SAM" id="MobiDB-lite"/>
    </source>
</evidence>
<organism evidence="4 5">
    <name type="scientific">Propioniciclava tarda</name>
    <dbReference type="NCBI Taxonomy" id="433330"/>
    <lineage>
        <taxon>Bacteria</taxon>
        <taxon>Bacillati</taxon>
        <taxon>Actinomycetota</taxon>
        <taxon>Actinomycetes</taxon>
        <taxon>Propionibacteriales</taxon>
        <taxon>Propionibacteriaceae</taxon>
        <taxon>Propioniciclava</taxon>
    </lineage>
</organism>
<gene>
    <name evidence="4" type="ORF">ET996_02305</name>
</gene>
<dbReference type="InterPro" id="IPR023577">
    <property type="entry name" value="CYTH_domain"/>
</dbReference>
<evidence type="ECO:0000313" key="4">
    <source>
        <dbReference type="EMBL" id="TBT95831.1"/>
    </source>
</evidence>
<evidence type="ECO:0000259" key="3">
    <source>
        <dbReference type="PROSITE" id="PS51708"/>
    </source>
</evidence>
<dbReference type="CDD" id="cd07374">
    <property type="entry name" value="CYTH-like_Pase"/>
    <property type="match status" value="1"/>
</dbReference>
<dbReference type="InterPro" id="IPR007899">
    <property type="entry name" value="CHAD_dom"/>
</dbReference>
<feature type="region of interest" description="Disordered" evidence="1">
    <location>
        <begin position="489"/>
        <end position="512"/>
    </location>
</feature>
<protein>
    <submittedName>
        <fullName evidence="4">CYTH and CHAD domain-containing protein</fullName>
    </submittedName>
</protein>
<proteinExistence type="predicted"/>
<accession>A0A4V2JTC6</accession>